<dbReference type="CDD" id="cd09825">
    <property type="entry name" value="thyroid_peroxidase"/>
    <property type="match status" value="1"/>
</dbReference>
<keyword evidence="11" id="KW-0560">Oxidoreductase</keyword>
<keyword evidence="7 17" id="KW-0479">Metal-binding</keyword>
<evidence type="ECO:0000256" key="14">
    <source>
        <dbReference type="ARBA" id="ARBA00023157"/>
    </source>
</evidence>
<evidence type="ECO:0000256" key="6">
    <source>
        <dbReference type="ARBA" id="ARBA00022692"/>
    </source>
</evidence>
<dbReference type="GO" id="GO:0046872">
    <property type="term" value="F:metal ion binding"/>
    <property type="evidence" value="ECO:0007669"/>
    <property type="project" value="UniProtKB-KW"/>
</dbReference>
<evidence type="ECO:0000256" key="15">
    <source>
        <dbReference type="ARBA" id="ARBA00023180"/>
    </source>
</evidence>
<organism evidence="19 20">
    <name type="scientific">Petromyzon marinus</name>
    <name type="common">Sea lamprey</name>
    <dbReference type="NCBI Taxonomy" id="7757"/>
    <lineage>
        <taxon>Eukaryota</taxon>
        <taxon>Metazoa</taxon>
        <taxon>Chordata</taxon>
        <taxon>Craniata</taxon>
        <taxon>Vertebrata</taxon>
        <taxon>Cyclostomata</taxon>
        <taxon>Hyperoartia</taxon>
        <taxon>Petromyzontiformes</taxon>
        <taxon>Petromyzontidae</taxon>
        <taxon>Petromyzon</taxon>
    </lineage>
</organism>
<protein>
    <submittedName>
        <fullName evidence="20">Thyroid peroxidase</fullName>
    </submittedName>
</protein>
<feature type="chain" id="PRO_5042476874" evidence="18">
    <location>
        <begin position="21"/>
        <end position="787"/>
    </location>
</feature>
<evidence type="ECO:0000256" key="16">
    <source>
        <dbReference type="ARBA" id="ARBA00061342"/>
    </source>
</evidence>
<evidence type="ECO:0000256" key="10">
    <source>
        <dbReference type="ARBA" id="ARBA00022989"/>
    </source>
</evidence>
<evidence type="ECO:0000256" key="5">
    <source>
        <dbReference type="ARBA" id="ARBA00022659"/>
    </source>
</evidence>
<evidence type="ECO:0000256" key="18">
    <source>
        <dbReference type="SAM" id="SignalP"/>
    </source>
</evidence>
<dbReference type="CTD" id="7173"/>
<dbReference type="Proteomes" id="UP001318040">
    <property type="component" value="Chromosome 23"/>
</dbReference>
<evidence type="ECO:0000256" key="11">
    <source>
        <dbReference type="ARBA" id="ARBA00023002"/>
    </source>
</evidence>
<dbReference type="GO" id="GO:0006590">
    <property type="term" value="P:thyroid hormone generation"/>
    <property type="evidence" value="ECO:0007669"/>
    <property type="project" value="InterPro"/>
</dbReference>
<evidence type="ECO:0000256" key="4">
    <source>
        <dbReference type="ARBA" id="ARBA00022617"/>
    </source>
</evidence>
<accession>A0AAJ7TDM8</accession>
<keyword evidence="12 17" id="KW-0408">Iron</keyword>
<keyword evidence="15" id="KW-0325">Glycoprotein</keyword>
<keyword evidence="8 18" id="KW-0732">Signal</keyword>
<dbReference type="InterPro" id="IPR029589">
    <property type="entry name" value="TPO"/>
</dbReference>
<comment type="similarity">
    <text evidence="16">Belongs to the peroxidase family. XPO subfamily.</text>
</comment>
<keyword evidence="4 17" id="KW-0349">Heme</keyword>
<keyword evidence="14" id="KW-1015">Disulfide bond</keyword>
<sequence>MKKALVTAAFLGLVSLLVFSVEKGAESSLTGYLGKLGDPFVNTAVQEALHMVDSAIFNTVKRSSSIKKSLTPVELLAFFKRPEPESQQINRAAEVMETTLHLIKHKVHQRHKRSVNATDLLSMDVLRTVASLSGCRPHLQTPACPNTCLASKYRTISGMCNNRFNPRWGSTNVALARWLPAEYEDGFSEPKGWNPGRPYNGFPLPMVRTVSNEVMSTRSGQLTDDDVFSHIIVEWGQYVDHDFALTPQSLSQTAFMSGLNCKETCDNRNPCFPMKVPANDPRVTDRACLPFFRSSPVCGTGEQSAWFGAVGPLAPRQQINALTSFIDASTVYGSTPAAARALRDLDADEGLMKANARFDDGGRELLPFQTTGLPTACAQDPDDPFGERIECFAAGDNRASEVLTLASVHTLWVREHNRLARALRQMNPHWSGETTYQEARKIVGALHQIITMRDYFPKILGEVAFEEHIGSFKSYNPGINPTVSNVFTTAAYRFGHATISSQIRRLDENFQEHPRFSTIDLHEAFFSPWRIIKEGGLDPLLRGLLARPAKLFVADQMMTEELRDRLFELTDKVALDLASLNLQRGRDHGLPGYNDWRQFCGLSRLETAADLSRAISSPDLVAKLMELYGHPNNVDVWLGGLAEDLLPDSRVGPLFACLIGRQMKALRDGDRFWWENPGVFTPAQRTELSRHSLSRVVCDNSGLTEVPVDAFILGRYPADFVSCSSLPALDLQAWQERPTGTGGVASVRLVARSRAADDAQKSDRLPWRSSPKECGIRSLLLFVPSPS</sequence>
<keyword evidence="6" id="KW-0812">Transmembrane</keyword>
<evidence type="ECO:0000256" key="8">
    <source>
        <dbReference type="ARBA" id="ARBA00022729"/>
    </source>
</evidence>
<evidence type="ECO:0000256" key="7">
    <source>
        <dbReference type="ARBA" id="ARBA00022723"/>
    </source>
</evidence>
<proteinExistence type="inferred from homology"/>
<dbReference type="Gene3D" id="1.10.640.10">
    <property type="entry name" value="Haem peroxidase domain superfamily, animal type"/>
    <property type="match status" value="1"/>
</dbReference>
<dbReference type="KEGG" id="pmrn:116945253"/>
<feature type="signal peptide" evidence="18">
    <location>
        <begin position="1"/>
        <end position="20"/>
    </location>
</feature>
<reference evidence="20" key="1">
    <citation type="submission" date="2025-08" db="UniProtKB">
        <authorList>
            <consortium name="RefSeq"/>
        </authorList>
    </citation>
    <scope>IDENTIFICATION</scope>
    <source>
        <tissue evidence="20">Sperm</tissue>
    </source>
</reference>
<dbReference type="FunFam" id="1.10.640.10:FF:000001">
    <property type="entry name" value="Peroxidasin homolog"/>
    <property type="match status" value="1"/>
</dbReference>
<evidence type="ECO:0000256" key="1">
    <source>
        <dbReference type="ARBA" id="ARBA00001970"/>
    </source>
</evidence>
<keyword evidence="19" id="KW-1185">Reference proteome</keyword>
<keyword evidence="13" id="KW-0472">Membrane</keyword>
<evidence type="ECO:0000256" key="12">
    <source>
        <dbReference type="ARBA" id="ARBA00023004"/>
    </source>
</evidence>
<evidence type="ECO:0000256" key="9">
    <source>
        <dbReference type="ARBA" id="ARBA00022837"/>
    </source>
</evidence>
<dbReference type="PANTHER" id="PTHR11475:SF60">
    <property type="entry name" value="THYROID PEROXIDASE"/>
    <property type="match status" value="1"/>
</dbReference>
<evidence type="ECO:0000313" key="20">
    <source>
        <dbReference type="RefSeq" id="XP_032815489.1"/>
    </source>
</evidence>
<keyword evidence="20" id="KW-0575">Peroxidase</keyword>
<dbReference type="RefSeq" id="XP_032815489.1">
    <property type="nucleotide sequence ID" value="XM_032959598.1"/>
</dbReference>
<evidence type="ECO:0000256" key="3">
    <source>
        <dbReference type="ARBA" id="ARBA00022536"/>
    </source>
</evidence>
<evidence type="ECO:0000256" key="17">
    <source>
        <dbReference type="PIRSR" id="PIRSR619791-2"/>
    </source>
</evidence>
<dbReference type="GO" id="GO:0016020">
    <property type="term" value="C:membrane"/>
    <property type="evidence" value="ECO:0007669"/>
    <property type="project" value="UniProtKB-SubCell"/>
</dbReference>
<dbReference type="PRINTS" id="PR00457">
    <property type="entry name" value="ANPEROXIDASE"/>
</dbReference>
<gene>
    <name evidence="20" type="primary">TPO</name>
</gene>
<dbReference type="GO" id="GO:0006979">
    <property type="term" value="P:response to oxidative stress"/>
    <property type="evidence" value="ECO:0007669"/>
    <property type="project" value="InterPro"/>
</dbReference>
<dbReference type="InterPro" id="IPR019791">
    <property type="entry name" value="Haem_peroxidase_animal"/>
</dbReference>
<feature type="binding site" description="axial binding residue" evidence="17">
    <location>
        <position position="496"/>
    </location>
    <ligand>
        <name>heme b</name>
        <dbReference type="ChEBI" id="CHEBI:60344"/>
    </ligand>
    <ligandPart>
        <name>Fe</name>
        <dbReference type="ChEBI" id="CHEBI:18248"/>
    </ligandPart>
</feature>
<evidence type="ECO:0000256" key="13">
    <source>
        <dbReference type="ARBA" id="ARBA00023136"/>
    </source>
</evidence>
<dbReference type="Pfam" id="PF03098">
    <property type="entry name" value="An_peroxidase"/>
    <property type="match status" value="1"/>
</dbReference>
<dbReference type="SUPFAM" id="SSF48113">
    <property type="entry name" value="Heme-dependent peroxidases"/>
    <property type="match status" value="1"/>
</dbReference>
<dbReference type="PROSITE" id="PS50292">
    <property type="entry name" value="PEROXIDASE_3"/>
    <property type="match status" value="1"/>
</dbReference>
<dbReference type="GO" id="GO:0005615">
    <property type="term" value="C:extracellular space"/>
    <property type="evidence" value="ECO:0007669"/>
    <property type="project" value="TreeGrafter"/>
</dbReference>
<keyword evidence="3" id="KW-0245">EGF-like domain</keyword>
<dbReference type="InterPro" id="IPR037120">
    <property type="entry name" value="Haem_peroxidase_sf_animal"/>
</dbReference>
<comment type="subcellular location">
    <subcellularLocation>
        <location evidence="2">Membrane</location>
        <topology evidence="2">Single-pass type I membrane protein</topology>
    </subcellularLocation>
</comment>
<dbReference type="AlphaFoldDB" id="A0AAJ7TDM8"/>
<evidence type="ECO:0000256" key="2">
    <source>
        <dbReference type="ARBA" id="ARBA00004479"/>
    </source>
</evidence>
<keyword evidence="9" id="KW-0106">Calcium</keyword>
<dbReference type="PANTHER" id="PTHR11475">
    <property type="entry name" value="OXIDASE/PEROXIDASE"/>
    <property type="match status" value="1"/>
</dbReference>
<keyword evidence="10" id="KW-1133">Transmembrane helix</keyword>
<keyword evidence="5" id="KW-0768">Sushi</keyword>
<dbReference type="GO" id="GO:0004447">
    <property type="term" value="F:iodide peroxidase activity"/>
    <property type="evidence" value="ECO:0007669"/>
    <property type="project" value="InterPro"/>
</dbReference>
<dbReference type="GO" id="GO:0020037">
    <property type="term" value="F:heme binding"/>
    <property type="evidence" value="ECO:0007669"/>
    <property type="project" value="InterPro"/>
</dbReference>
<evidence type="ECO:0000313" key="19">
    <source>
        <dbReference type="Proteomes" id="UP001318040"/>
    </source>
</evidence>
<dbReference type="InterPro" id="IPR010255">
    <property type="entry name" value="Haem_peroxidase_sf"/>
</dbReference>
<name>A0AAJ7TDM8_PETMA</name>
<comment type="cofactor">
    <cofactor evidence="1">
        <name>heme b</name>
        <dbReference type="ChEBI" id="CHEBI:60344"/>
    </cofactor>
</comment>